<evidence type="ECO:0000313" key="1">
    <source>
        <dbReference type="EMBL" id="EHK85790.1"/>
    </source>
</evidence>
<dbReference type="InterPro" id="IPR008593">
    <property type="entry name" value="Dam_MeTrfase"/>
</dbReference>
<keyword evidence="1" id="KW-0808">Transferase</keyword>
<evidence type="ECO:0000313" key="2">
    <source>
        <dbReference type="Proteomes" id="UP000005064"/>
    </source>
</evidence>
<gene>
    <name evidence="1" type="ORF">AK37_03458</name>
</gene>
<dbReference type="Pfam" id="PF05869">
    <property type="entry name" value="Dam"/>
    <property type="match status" value="1"/>
</dbReference>
<keyword evidence="1" id="KW-0489">Methyltransferase</keyword>
<dbReference type="EMBL" id="AHBW01000029">
    <property type="protein sequence ID" value="EHK85790.1"/>
    <property type="molecule type" value="Genomic_DNA"/>
</dbReference>
<dbReference type="AlphaFoldDB" id="H0JM73"/>
<dbReference type="Proteomes" id="UP000005064">
    <property type="component" value="Unassembled WGS sequence"/>
</dbReference>
<comment type="caution">
    <text evidence="1">The sequence shown here is derived from an EMBL/GenBank/DDBJ whole genome shotgun (WGS) entry which is preliminary data.</text>
</comment>
<dbReference type="GO" id="GO:0003677">
    <property type="term" value="F:DNA binding"/>
    <property type="evidence" value="ECO:0007669"/>
    <property type="project" value="InterPro"/>
</dbReference>
<sequence length="149" mass="16852">MGAAREYVLPETDGLKAPWDAKTIYVNPPYGSDPDRGTRIIHWFERIVGAARRGSEVIALVPVAPNTRHWKEYVFPNAAAICFLAQPRVRFYIRGTEDPKGAPMSCAVIYWGPDWQNFGREFRKHGAVVPLHEAHLPDADLTLDRLWAV</sequence>
<reference evidence="1 2" key="1">
    <citation type="submission" date="2011-12" db="EMBL/GenBank/DDBJ databases">
        <authorList>
            <person name="Kriszt B."/>
            <person name="Tancsics A."/>
            <person name="Cserhati M."/>
            <person name="Toth A."/>
            <person name="Nagy I."/>
            <person name="Horvath B."/>
            <person name="Tamura T."/>
            <person name="Kukolya J."/>
            <person name="Szoboszlay S."/>
        </authorList>
    </citation>
    <scope>NUCLEOTIDE SEQUENCE [LARGE SCALE GENOMIC DNA]</scope>
    <source>
        <strain evidence="1 2">AK37</strain>
    </source>
</reference>
<dbReference type="GO" id="GO:0009007">
    <property type="term" value="F:site-specific DNA-methyltransferase (adenine-specific) activity"/>
    <property type="evidence" value="ECO:0007669"/>
    <property type="project" value="InterPro"/>
</dbReference>
<dbReference type="GO" id="GO:0009307">
    <property type="term" value="P:DNA restriction-modification system"/>
    <property type="evidence" value="ECO:0007669"/>
    <property type="project" value="InterPro"/>
</dbReference>
<organism evidence="1 2">
    <name type="scientific">Rhodococcus pyridinivorans AK37</name>
    <dbReference type="NCBI Taxonomy" id="1114960"/>
    <lineage>
        <taxon>Bacteria</taxon>
        <taxon>Bacillati</taxon>
        <taxon>Actinomycetota</taxon>
        <taxon>Actinomycetes</taxon>
        <taxon>Mycobacteriales</taxon>
        <taxon>Nocardiaceae</taxon>
        <taxon>Rhodococcus</taxon>
    </lineage>
</organism>
<dbReference type="GO" id="GO:0032259">
    <property type="term" value="P:methylation"/>
    <property type="evidence" value="ECO:0007669"/>
    <property type="project" value="UniProtKB-KW"/>
</dbReference>
<accession>H0JM73</accession>
<name>H0JM73_9NOCA</name>
<protein>
    <submittedName>
        <fullName evidence="1">N-6-adenine-methyltransferase</fullName>
    </submittedName>
</protein>
<proteinExistence type="predicted"/>